<dbReference type="InterPro" id="IPR039436">
    <property type="entry name" value="Asteroid_dom"/>
</dbReference>
<evidence type="ECO:0000313" key="4">
    <source>
        <dbReference type="EMBL" id="KAH7327830.1"/>
    </source>
</evidence>
<evidence type="ECO:0000259" key="3">
    <source>
        <dbReference type="Pfam" id="PF12813"/>
    </source>
</evidence>
<feature type="region of interest" description="Disordered" evidence="2">
    <location>
        <begin position="533"/>
        <end position="568"/>
    </location>
</feature>
<dbReference type="InterPro" id="IPR029060">
    <property type="entry name" value="PIN-like_dom_sf"/>
</dbReference>
<proteinExistence type="inferred from homology"/>
<dbReference type="PANTHER" id="PTHR15665">
    <property type="entry name" value="ASTEROID PROTEIN"/>
    <property type="match status" value="1"/>
</dbReference>
<dbReference type="PANTHER" id="PTHR15665:SF1">
    <property type="entry name" value="PROTEIN ASTEROID HOMOLOG 1"/>
    <property type="match status" value="1"/>
</dbReference>
<comment type="caution">
    <text evidence="4">The sequence shown here is derived from an EMBL/GenBank/DDBJ whole genome shotgun (WGS) entry which is preliminary data.</text>
</comment>
<dbReference type="InterPro" id="IPR026832">
    <property type="entry name" value="Asteroid"/>
</dbReference>
<gene>
    <name evidence="4" type="ORF">B0I35DRAFT_2199</name>
</gene>
<comment type="similarity">
    <text evidence="1">Belongs to the asteroid family.</text>
</comment>
<dbReference type="EMBL" id="JAGPNK010000001">
    <property type="protein sequence ID" value="KAH7327830.1"/>
    <property type="molecule type" value="Genomic_DNA"/>
</dbReference>
<feature type="domain" description="Asteroid" evidence="3">
    <location>
        <begin position="139"/>
        <end position="363"/>
    </location>
</feature>
<dbReference type="SUPFAM" id="SSF88723">
    <property type="entry name" value="PIN domain-like"/>
    <property type="match status" value="1"/>
</dbReference>
<accession>A0A8K0SXB7</accession>
<evidence type="ECO:0000256" key="1">
    <source>
        <dbReference type="ARBA" id="ARBA00007398"/>
    </source>
</evidence>
<evidence type="ECO:0000313" key="5">
    <source>
        <dbReference type="Proteomes" id="UP000813444"/>
    </source>
</evidence>
<protein>
    <submittedName>
        <fullName evidence="4">XPG domain containing-domain-containing protein</fullName>
    </submittedName>
</protein>
<keyword evidence="5" id="KW-1185">Reference proteome</keyword>
<dbReference type="OrthoDB" id="5297549at2759"/>
<reference evidence="4" key="1">
    <citation type="journal article" date="2021" name="Nat. Commun.">
        <title>Genetic determinants of endophytism in the Arabidopsis root mycobiome.</title>
        <authorList>
            <person name="Mesny F."/>
            <person name="Miyauchi S."/>
            <person name="Thiergart T."/>
            <person name="Pickel B."/>
            <person name="Atanasova L."/>
            <person name="Karlsson M."/>
            <person name="Huettel B."/>
            <person name="Barry K.W."/>
            <person name="Haridas S."/>
            <person name="Chen C."/>
            <person name="Bauer D."/>
            <person name="Andreopoulos W."/>
            <person name="Pangilinan J."/>
            <person name="LaButti K."/>
            <person name="Riley R."/>
            <person name="Lipzen A."/>
            <person name="Clum A."/>
            <person name="Drula E."/>
            <person name="Henrissat B."/>
            <person name="Kohler A."/>
            <person name="Grigoriev I.V."/>
            <person name="Martin F.M."/>
            <person name="Hacquard S."/>
        </authorList>
    </citation>
    <scope>NUCLEOTIDE SEQUENCE</scope>
    <source>
        <strain evidence="4">MPI-CAGE-CH-0235</strain>
    </source>
</reference>
<dbReference type="Pfam" id="PF12813">
    <property type="entry name" value="XPG_I_2"/>
    <property type="match status" value="1"/>
</dbReference>
<feature type="compositionally biased region" description="Polar residues" evidence="2">
    <location>
        <begin position="557"/>
        <end position="568"/>
    </location>
</feature>
<dbReference type="Proteomes" id="UP000813444">
    <property type="component" value="Unassembled WGS sequence"/>
</dbReference>
<feature type="compositionally biased region" description="Basic residues" evidence="2">
    <location>
        <begin position="545"/>
        <end position="556"/>
    </location>
</feature>
<organism evidence="4 5">
    <name type="scientific">Stachybotrys elegans</name>
    <dbReference type="NCBI Taxonomy" id="80388"/>
    <lineage>
        <taxon>Eukaryota</taxon>
        <taxon>Fungi</taxon>
        <taxon>Dikarya</taxon>
        <taxon>Ascomycota</taxon>
        <taxon>Pezizomycotina</taxon>
        <taxon>Sordariomycetes</taxon>
        <taxon>Hypocreomycetidae</taxon>
        <taxon>Hypocreales</taxon>
        <taxon>Stachybotryaceae</taxon>
        <taxon>Stachybotrys</taxon>
    </lineage>
</organism>
<evidence type="ECO:0000256" key="2">
    <source>
        <dbReference type="SAM" id="MobiDB-lite"/>
    </source>
</evidence>
<sequence>MGIPNLIATLEPYAVHSLLRDERVVVDGPALAYHVLHICRANGIQQPSNRLLGSTVIAWLTVLVEHHVSIEAIYFDGYLPSSKLAERMKRTYKTSNQFIRFVSKQPNGCPRLHVCNRDKDILIEPFKTGCVEGVAILPPSLLVPAVIHALQRSRFKKVVKLVPGEADAYCARHAAKDSCIVLTSDSDLLVHNLESGRVAFLRDTHLDTDGVPACAVFVPQDICKRLGLLPRGLLRLAYEKQLSTHLNLSQILRICAQPVGDEHDYEAFSQQYLDNETCSLPKLQDGASILLDNLDPRVSELILQLGCAEPRKPINTFLPMLYEDPSRGSAWEPSFHIRQLACSLARWAIAGHETTVFEFRRIQAIDQRGRQVNMLNSTSMVSLLNDLATVMRDTKAQTLVDDESFWIYLCLALDIRDRQVNGKPSHVLETIKHQGSRQQYLDSAHIPWSFVHFVAHIHAGLYSLRILSQVLSLIPAGAVGELSASAPFLRDVLSGLPAPELHPCAQDVAEFLSQSGPRTVARVLARFVDVGSDDSREAGSSLSTGKKRQAKKRKRASQGSSKSMGNGTAGNTFGVLAVDW</sequence>
<name>A0A8K0SXB7_9HYPO</name>
<dbReference type="AlphaFoldDB" id="A0A8K0SXB7"/>
<dbReference type="Gene3D" id="3.40.50.1010">
    <property type="entry name" value="5'-nuclease"/>
    <property type="match status" value="1"/>
</dbReference>